<sequence length="260" mass="29285">MDVCETAFVIDYLRDWATKLNRIVILAIAPPSFEILLMFSHCTSALLTSGQLVYFGCPSKMTRYFTSIGFPCPKFKNPCDFYGELYIQSSRNEPSTERSRELSLLLKAFFSKTTIDLATHDHQSPEASAESSSRIDKLIRCWKPLNSTPLEVTKSTISPMLCRPSVIDTIEALCSPRNSEEVFYILCRRNWYELTNNPAKSFCEPMIALLMACLIGAAFFALTNEKRSAASDRIGLVLALSYYGAIPWIFVAIQKGDHLD</sequence>
<evidence type="ECO:0000313" key="9">
    <source>
        <dbReference type="WBParaSite" id="HPLM_0000193501-mRNA-1"/>
    </source>
</evidence>
<dbReference type="GO" id="GO:0042626">
    <property type="term" value="F:ATPase-coupled transmembrane transporter activity"/>
    <property type="evidence" value="ECO:0007669"/>
    <property type="project" value="TreeGrafter"/>
</dbReference>
<evidence type="ECO:0000256" key="2">
    <source>
        <dbReference type="ARBA" id="ARBA00022448"/>
    </source>
</evidence>
<dbReference type="PANTHER" id="PTHR48041:SF89">
    <property type="entry name" value="FI03229P"/>
    <property type="match status" value="1"/>
</dbReference>
<comment type="subcellular location">
    <subcellularLocation>
        <location evidence="1">Membrane</location>
        <topology evidence="1">Multi-pass membrane protein</topology>
    </subcellularLocation>
</comment>
<accession>A0A0N4VXB5</accession>
<dbReference type="AlphaFoldDB" id="A0A0N4VXB5"/>
<proteinExistence type="predicted"/>
<evidence type="ECO:0000256" key="1">
    <source>
        <dbReference type="ARBA" id="ARBA00004141"/>
    </source>
</evidence>
<evidence type="ECO:0000313" key="7">
    <source>
        <dbReference type="EMBL" id="VDO12067.1"/>
    </source>
</evidence>
<evidence type="ECO:0000256" key="6">
    <source>
        <dbReference type="SAM" id="Phobius"/>
    </source>
</evidence>
<dbReference type="OMA" id="CIRYLII"/>
<evidence type="ECO:0000256" key="4">
    <source>
        <dbReference type="ARBA" id="ARBA00022989"/>
    </source>
</evidence>
<evidence type="ECO:0000256" key="3">
    <source>
        <dbReference type="ARBA" id="ARBA00022692"/>
    </source>
</evidence>
<dbReference type="STRING" id="6290.A0A0N4VXB5"/>
<protein>
    <submittedName>
        <fullName evidence="9">ABC2_membrane_7 domain-containing protein</fullName>
    </submittedName>
</protein>
<dbReference type="Proteomes" id="UP000268014">
    <property type="component" value="Unassembled WGS sequence"/>
</dbReference>
<feature type="transmembrane region" description="Helical" evidence="6">
    <location>
        <begin position="205"/>
        <end position="222"/>
    </location>
</feature>
<dbReference type="OrthoDB" id="66620at2759"/>
<keyword evidence="4 6" id="KW-1133">Transmembrane helix</keyword>
<organism evidence="9">
    <name type="scientific">Haemonchus placei</name>
    <name type="common">Barber's pole worm</name>
    <dbReference type="NCBI Taxonomy" id="6290"/>
    <lineage>
        <taxon>Eukaryota</taxon>
        <taxon>Metazoa</taxon>
        <taxon>Ecdysozoa</taxon>
        <taxon>Nematoda</taxon>
        <taxon>Chromadorea</taxon>
        <taxon>Rhabditida</taxon>
        <taxon>Rhabditina</taxon>
        <taxon>Rhabditomorpha</taxon>
        <taxon>Strongyloidea</taxon>
        <taxon>Trichostrongylidae</taxon>
        <taxon>Haemonchus</taxon>
    </lineage>
</organism>
<evidence type="ECO:0000256" key="5">
    <source>
        <dbReference type="ARBA" id="ARBA00023136"/>
    </source>
</evidence>
<gene>
    <name evidence="7" type="ORF">HPLM_LOCUS1933</name>
</gene>
<keyword evidence="2" id="KW-0813">Transport</keyword>
<reference evidence="7 8" key="2">
    <citation type="submission" date="2018-11" db="EMBL/GenBank/DDBJ databases">
        <authorList>
            <consortium name="Pathogen Informatics"/>
        </authorList>
    </citation>
    <scope>NUCLEOTIDE SEQUENCE [LARGE SCALE GENOMIC DNA]</scope>
    <source>
        <strain evidence="7 8">MHpl1</strain>
    </source>
</reference>
<evidence type="ECO:0000313" key="8">
    <source>
        <dbReference type="Proteomes" id="UP000268014"/>
    </source>
</evidence>
<dbReference type="PANTHER" id="PTHR48041">
    <property type="entry name" value="ABC TRANSPORTER G FAMILY MEMBER 28"/>
    <property type="match status" value="1"/>
</dbReference>
<dbReference type="EMBL" id="UZAF01003110">
    <property type="protein sequence ID" value="VDO12067.1"/>
    <property type="molecule type" value="Genomic_DNA"/>
</dbReference>
<keyword evidence="5 6" id="KW-0472">Membrane</keyword>
<dbReference type="WBParaSite" id="HPLM_0000193501-mRNA-1">
    <property type="protein sequence ID" value="HPLM_0000193501-mRNA-1"/>
    <property type="gene ID" value="HPLM_0000193501"/>
</dbReference>
<name>A0A0N4VXB5_HAEPC</name>
<dbReference type="InterPro" id="IPR050352">
    <property type="entry name" value="ABCG_transporters"/>
</dbReference>
<reference evidence="9" key="1">
    <citation type="submission" date="2017-02" db="UniProtKB">
        <authorList>
            <consortium name="WormBaseParasite"/>
        </authorList>
    </citation>
    <scope>IDENTIFICATION</scope>
</reference>
<keyword evidence="3 6" id="KW-0812">Transmembrane</keyword>
<feature type="transmembrane region" description="Helical" evidence="6">
    <location>
        <begin position="234"/>
        <end position="253"/>
    </location>
</feature>
<dbReference type="GO" id="GO:0005886">
    <property type="term" value="C:plasma membrane"/>
    <property type="evidence" value="ECO:0007669"/>
    <property type="project" value="TreeGrafter"/>
</dbReference>
<keyword evidence="8" id="KW-1185">Reference proteome</keyword>